<accession>A0ABS6MLP2</accession>
<keyword evidence="3" id="KW-1185">Reference proteome</keyword>
<keyword evidence="1" id="KW-1133">Transmembrane helix</keyword>
<evidence type="ECO:0000313" key="3">
    <source>
        <dbReference type="Proteomes" id="UP000704611"/>
    </source>
</evidence>
<feature type="transmembrane region" description="Helical" evidence="1">
    <location>
        <begin position="53"/>
        <end position="76"/>
    </location>
</feature>
<dbReference type="EMBL" id="JAHRID010000005">
    <property type="protein sequence ID" value="MBV2129744.1"/>
    <property type="molecule type" value="Genomic_DNA"/>
</dbReference>
<evidence type="ECO:0000256" key="1">
    <source>
        <dbReference type="SAM" id="Phobius"/>
    </source>
</evidence>
<protein>
    <submittedName>
        <fullName evidence="2">Uncharacterized protein</fullName>
    </submittedName>
</protein>
<keyword evidence="1" id="KW-0472">Membrane</keyword>
<gene>
    <name evidence="2" type="ORF">KQY15_11645</name>
</gene>
<organism evidence="2 3">
    <name type="scientific">Arsukibacterium indicum</name>
    <dbReference type="NCBI Taxonomy" id="2848612"/>
    <lineage>
        <taxon>Bacteria</taxon>
        <taxon>Pseudomonadati</taxon>
        <taxon>Pseudomonadota</taxon>
        <taxon>Gammaproteobacteria</taxon>
        <taxon>Chromatiales</taxon>
        <taxon>Chromatiaceae</taxon>
        <taxon>Arsukibacterium</taxon>
    </lineage>
</organism>
<proteinExistence type="predicted"/>
<evidence type="ECO:0000313" key="2">
    <source>
        <dbReference type="EMBL" id="MBV2129744.1"/>
    </source>
</evidence>
<sequence length="87" mass="9470">MNNKQQRLKAIEKELIIAGILDVPGTLLFAAGLYATFTPEGEAFLPVLNNPTVVTSCLVFGGGMMLWGGYKLFTLLREKAQLLKMPG</sequence>
<name>A0ABS6MLP2_9GAMM</name>
<reference evidence="2 3" key="1">
    <citation type="submission" date="2021-06" db="EMBL/GenBank/DDBJ databases">
        <title>Rheinheimera indica sp. nov., isolated from deep-sea sediment.</title>
        <authorList>
            <person name="Wang Z."/>
            <person name="Zhang X.-Y."/>
        </authorList>
    </citation>
    <scope>NUCLEOTIDE SEQUENCE [LARGE SCALE GENOMIC DNA]</scope>
    <source>
        <strain evidence="2 3">SM2107</strain>
    </source>
</reference>
<dbReference type="Proteomes" id="UP000704611">
    <property type="component" value="Unassembled WGS sequence"/>
</dbReference>
<comment type="caution">
    <text evidence="2">The sequence shown here is derived from an EMBL/GenBank/DDBJ whole genome shotgun (WGS) entry which is preliminary data.</text>
</comment>
<feature type="transmembrane region" description="Helical" evidence="1">
    <location>
        <begin position="15"/>
        <end position="37"/>
    </location>
</feature>
<keyword evidence="1" id="KW-0812">Transmembrane</keyword>
<dbReference type="RefSeq" id="WP_217669373.1">
    <property type="nucleotide sequence ID" value="NZ_JAHRID010000005.1"/>
</dbReference>